<keyword evidence="3" id="KW-1133">Transmembrane helix</keyword>
<dbReference type="Gene3D" id="3.40.50.1240">
    <property type="entry name" value="Phosphoglycerate mutase-like"/>
    <property type="match status" value="1"/>
</dbReference>
<name>A0AAV9U631_9PEZI</name>
<comment type="similarity">
    <text evidence="1">Belongs to the histidine acid phosphatase family.</text>
</comment>
<dbReference type="PANTHER" id="PTHR11567">
    <property type="entry name" value="ACID PHOSPHATASE-RELATED"/>
    <property type="match status" value="1"/>
</dbReference>
<accession>A0AAV9U631</accession>
<evidence type="ECO:0000256" key="2">
    <source>
        <dbReference type="SAM" id="MobiDB-lite"/>
    </source>
</evidence>
<keyword evidence="3" id="KW-0812">Transmembrane</keyword>
<sequence>MAGKTSLFLLGAYVLPVWGETILGLTVFTRHGDRTSKHYAGYSLTNLGFQQNFQTGNFYRDQYLESGSPKRILGISEDKYVASQIWASAPDQTVLANTATAFLQGLYPPLDQLDRQIATNTVNNGTEYTSPLNGYQYVLLHEPGTESPNTIWIKGDDGCPAVTASAATFETSEEFMTRDAATKSFYQEFWPQLSDVYDFEQSDLGYARAYDIFDLINVAQIHNSSTSENVTAEQLFQLRTLADSAEFGENFNASQPARSIHAQTLAGAILNQLNQTVTGKGKLKFSLLAGSYDTFLAFFGLTDLTAADPNFYGLPDYASTMAFEVLTDKDVDAFPSSIDDLKVRFLFRNGSDVGAPLKPFPLFGQKEETLAWTDFVTRVSQVAITSVEKWCSVCMSKQPFCAAYNPSLSSGSIPAQSTGGDADIEMNMNEGGMSNALAGVIGAMVTLGTVAVAGLFFFLLTRKKKQMPPRSSADSIGSCEKGSCSSSTHA</sequence>
<dbReference type="AlphaFoldDB" id="A0AAV9U631"/>
<dbReference type="InterPro" id="IPR000560">
    <property type="entry name" value="His_Pase_clade-2"/>
</dbReference>
<reference evidence="5 6" key="1">
    <citation type="submission" date="2019-10" db="EMBL/GenBank/DDBJ databases">
        <authorList>
            <person name="Palmer J.M."/>
        </authorList>
    </citation>
    <scope>NUCLEOTIDE SEQUENCE [LARGE SCALE GENOMIC DNA]</scope>
    <source>
        <strain evidence="5 6">TWF696</strain>
    </source>
</reference>
<feature type="transmembrane region" description="Helical" evidence="3">
    <location>
        <begin position="436"/>
        <end position="460"/>
    </location>
</feature>
<keyword evidence="4" id="KW-0732">Signal</keyword>
<evidence type="ECO:0000313" key="5">
    <source>
        <dbReference type="EMBL" id="KAK6333985.1"/>
    </source>
</evidence>
<evidence type="ECO:0000256" key="4">
    <source>
        <dbReference type="SAM" id="SignalP"/>
    </source>
</evidence>
<dbReference type="InterPro" id="IPR029033">
    <property type="entry name" value="His_PPase_superfam"/>
</dbReference>
<evidence type="ECO:0000256" key="1">
    <source>
        <dbReference type="ARBA" id="ARBA00005375"/>
    </source>
</evidence>
<gene>
    <name evidence="5" type="ORF">TWF696_002496</name>
</gene>
<feature type="signal peptide" evidence="4">
    <location>
        <begin position="1"/>
        <end position="19"/>
    </location>
</feature>
<organism evidence="5 6">
    <name type="scientific">Orbilia brochopaga</name>
    <dbReference type="NCBI Taxonomy" id="3140254"/>
    <lineage>
        <taxon>Eukaryota</taxon>
        <taxon>Fungi</taxon>
        <taxon>Dikarya</taxon>
        <taxon>Ascomycota</taxon>
        <taxon>Pezizomycotina</taxon>
        <taxon>Orbiliomycetes</taxon>
        <taxon>Orbiliales</taxon>
        <taxon>Orbiliaceae</taxon>
        <taxon>Orbilia</taxon>
    </lineage>
</organism>
<proteinExistence type="inferred from homology"/>
<dbReference type="CDD" id="cd07061">
    <property type="entry name" value="HP_HAP_like"/>
    <property type="match status" value="1"/>
</dbReference>
<dbReference type="Proteomes" id="UP001375240">
    <property type="component" value="Unassembled WGS sequence"/>
</dbReference>
<dbReference type="InterPro" id="IPR050645">
    <property type="entry name" value="Histidine_acid_phosphatase"/>
</dbReference>
<evidence type="ECO:0000313" key="6">
    <source>
        <dbReference type="Proteomes" id="UP001375240"/>
    </source>
</evidence>
<comment type="caution">
    <text evidence="5">The sequence shown here is derived from an EMBL/GenBank/DDBJ whole genome shotgun (WGS) entry which is preliminary data.</text>
</comment>
<feature type="region of interest" description="Disordered" evidence="2">
    <location>
        <begin position="467"/>
        <end position="490"/>
    </location>
</feature>
<dbReference type="PANTHER" id="PTHR11567:SF142">
    <property type="entry name" value="PHOSPHOGLYCERATE MUTASE-LIKE PROTEIN"/>
    <property type="match status" value="1"/>
</dbReference>
<dbReference type="EMBL" id="JAVHNQ010000013">
    <property type="protein sequence ID" value="KAK6333985.1"/>
    <property type="molecule type" value="Genomic_DNA"/>
</dbReference>
<keyword evidence="3" id="KW-0472">Membrane</keyword>
<evidence type="ECO:0000256" key="3">
    <source>
        <dbReference type="SAM" id="Phobius"/>
    </source>
</evidence>
<keyword evidence="6" id="KW-1185">Reference proteome</keyword>
<dbReference type="GO" id="GO:0016791">
    <property type="term" value="F:phosphatase activity"/>
    <property type="evidence" value="ECO:0007669"/>
    <property type="project" value="TreeGrafter"/>
</dbReference>
<dbReference type="SUPFAM" id="SSF53254">
    <property type="entry name" value="Phosphoglycerate mutase-like"/>
    <property type="match status" value="1"/>
</dbReference>
<protein>
    <submittedName>
        <fullName evidence="5">Uncharacterized protein</fullName>
    </submittedName>
</protein>
<dbReference type="Pfam" id="PF00328">
    <property type="entry name" value="His_Phos_2"/>
    <property type="match status" value="1"/>
</dbReference>
<feature type="chain" id="PRO_5043911695" evidence="4">
    <location>
        <begin position="20"/>
        <end position="490"/>
    </location>
</feature>